<keyword evidence="3" id="KW-1185">Reference proteome</keyword>
<keyword evidence="1" id="KW-0732">Signal</keyword>
<gene>
    <name evidence="2" type="ORF">H4W30_001805</name>
</gene>
<evidence type="ECO:0000256" key="1">
    <source>
        <dbReference type="SAM" id="SignalP"/>
    </source>
</evidence>
<dbReference type="RefSeq" id="WP_192742334.1">
    <property type="nucleotide sequence ID" value="NZ_JADBEJ010000001.1"/>
</dbReference>
<dbReference type="PROSITE" id="PS51257">
    <property type="entry name" value="PROKAR_LIPOPROTEIN"/>
    <property type="match status" value="1"/>
</dbReference>
<proteinExistence type="predicted"/>
<name>A0ABR9L2I2_9PSEU</name>
<protein>
    <recommendedName>
        <fullName evidence="4">DUF4352 domain-containing protein</fullName>
    </recommendedName>
</protein>
<evidence type="ECO:0000313" key="3">
    <source>
        <dbReference type="Proteomes" id="UP000656548"/>
    </source>
</evidence>
<dbReference type="Proteomes" id="UP000656548">
    <property type="component" value="Unassembled WGS sequence"/>
</dbReference>
<accession>A0ABR9L2I2</accession>
<feature type="signal peptide" evidence="1">
    <location>
        <begin position="1"/>
        <end position="21"/>
    </location>
</feature>
<feature type="chain" id="PRO_5046579712" description="DUF4352 domain-containing protein" evidence="1">
    <location>
        <begin position="22"/>
        <end position="198"/>
    </location>
</feature>
<organism evidence="2 3">
    <name type="scientific">Amycolatopsis roodepoortensis</name>
    <dbReference type="NCBI Taxonomy" id="700274"/>
    <lineage>
        <taxon>Bacteria</taxon>
        <taxon>Bacillati</taxon>
        <taxon>Actinomycetota</taxon>
        <taxon>Actinomycetes</taxon>
        <taxon>Pseudonocardiales</taxon>
        <taxon>Pseudonocardiaceae</taxon>
        <taxon>Amycolatopsis</taxon>
    </lineage>
</organism>
<evidence type="ECO:0000313" key="2">
    <source>
        <dbReference type="EMBL" id="MBE1574776.1"/>
    </source>
</evidence>
<dbReference type="EMBL" id="JADBEJ010000001">
    <property type="protein sequence ID" value="MBE1574776.1"/>
    <property type="molecule type" value="Genomic_DNA"/>
</dbReference>
<comment type="caution">
    <text evidence="2">The sequence shown here is derived from an EMBL/GenBank/DDBJ whole genome shotgun (WGS) entry which is preliminary data.</text>
</comment>
<reference evidence="2 3" key="1">
    <citation type="submission" date="2020-10" db="EMBL/GenBank/DDBJ databases">
        <title>Sequencing the genomes of 1000 actinobacteria strains.</title>
        <authorList>
            <person name="Klenk H.-P."/>
        </authorList>
    </citation>
    <scope>NUCLEOTIDE SEQUENCE [LARGE SCALE GENOMIC DNA]</scope>
    <source>
        <strain evidence="2 3">DSM 46661</strain>
    </source>
</reference>
<sequence>MPDKRLSVGLFVVAGALVLAACDGSAAPDAAALDPAKCADPNFAGTHTEFCAGNAATPETPATDAAILPNGLKVRIVSARSETTDTNAYDSGPTVNVVVMITIEITNTGNAPFVFPPVKTNVRTELWYGANHGKATNSAVQQGNSTDLPGQLVAGGSVTMTSTFTMRAGGADNVVFRFNPDSATTDDITFTNVQALYK</sequence>
<evidence type="ECO:0008006" key="4">
    <source>
        <dbReference type="Google" id="ProtNLM"/>
    </source>
</evidence>